<keyword evidence="2" id="KW-1185">Reference proteome</keyword>
<accession>A0ABQ0K1A7</accession>
<organism evidence="1 2">
    <name type="scientific">Candidatus Brocadia sinica JPN1</name>
    <dbReference type="NCBI Taxonomy" id="1197129"/>
    <lineage>
        <taxon>Bacteria</taxon>
        <taxon>Pseudomonadati</taxon>
        <taxon>Planctomycetota</taxon>
        <taxon>Candidatus Brocadiia</taxon>
        <taxon>Candidatus Brocadiales</taxon>
        <taxon>Candidatus Brocadiaceae</taxon>
        <taxon>Candidatus Brocadia</taxon>
    </lineage>
</organism>
<dbReference type="InterPro" id="IPR038483">
    <property type="entry name" value="YcfL-like_sf"/>
</dbReference>
<sequence length="114" mass="12856">MSAATGQNGQTVYRKNVIINNASLARNIQIADMKSDFVGNLLRAHVSLLNKDNDTMNLQFKFSWFDENGREIDPDTDAWTPVILYGNESKSLQGVAPNPNAKEFKIKIRELQDE</sequence>
<keyword evidence="1" id="KW-0449">Lipoprotein</keyword>
<name>A0ABQ0K1A7_9BACT</name>
<proteinExistence type="predicted"/>
<comment type="caution">
    <text evidence="1">The sequence shown here is derived from an EMBL/GenBank/DDBJ whole genome shotgun (WGS) entry which is preliminary data.</text>
</comment>
<dbReference type="Proteomes" id="UP000032309">
    <property type="component" value="Unassembled WGS sequence"/>
</dbReference>
<evidence type="ECO:0000313" key="2">
    <source>
        <dbReference type="Proteomes" id="UP000032309"/>
    </source>
</evidence>
<dbReference type="CDD" id="cd09030">
    <property type="entry name" value="DUF1425"/>
    <property type="match status" value="1"/>
</dbReference>
<dbReference type="Gene3D" id="2.60.40.3230">
    <property type="match status" value="1"/>
</dbReference>
<evidence type="ECO:0000313" key="1">
    <source>
        <dbReference type="EMBL" id="GAN34559.1"/>
    </source>
</evidence>
<gene>
    <name evidence="1" type="ORF">BROSI_A3097</name>
</gene>
<dbReference type="Pfam" id="PF07233">
    <property type="entry name" value="DUF1425"/>
    <property type="match status" value="1"/>
</dbReference>
<dbReference type="EMBL" id="BAFN01000001">
    <property type="protein sequence ID" value="GAN34559.1"/>
    <property type="molecule type" value="Genomic_DNA"/>
</dbReference>
<protein>
    <submittedName>
        <fullName evidence="1">Periplasmic lipoprotein</fullName>
    </submittedName>
</protein>
<reference evidence="2" key="1">
    <citation type="journal article" date="2015" name="Genome Announc.">
        <title>Draft Genome Sequence of an Anaerobic Ammonium-Oxidizing Bacterium, "Candidatus Brocadia sinica".</title>
        <authorList>
            <person name="Oshiki M."/>
            <person name="Shinyako-Hata K."/>
            <person name="Satoh H."/>
            <person name="Okabe S."/>
        </authorList>
    </citation>
    <scope>NUCLEOTIDE SEQUENCE [LARGE SCALE GENOMIC DNA]</scope>
    <source>
        <strain evidence="2">JPN1</strain>
    </source>
</reference>
<dbReference type="InterPro" id="IPR010824">
    <property type="entry name" value="DUF1425"/>
</dbReference>